<name>A0ABS3Y562_9ACTN</name>
<feature type="transmembrane region" description="Helical" evidence="2">
    <location>
        <begin position="27"/>
        <end position="48"/>
    </location>
</feature>
<accession>A0ABS3Y562</accession>
<protein>
    <submittedName>
        <fullName evidence="3">DUF1360 domain-containing protein</fullName>
    </submittedName>
</protein>
<evidence type="ECO:0000313" key="4">
    <source>
        <dbReference type="Proteomes" id="UP000721954"/>
    </source>
</evidence>
<keyword evidence="2" id="KW-0812">Transmembrane</keyword>
<evidence type="ECO:0000256" key="2">
    <source>
        <dbReference type="SAM" id="Phobius"/>
    </source>
</evidence>
<dbReference type="GeneID" id="96263173"/>
<gene>
    <name evidence="3" type="ORF">JW613_31665</name>
</gene>
<dbReference type="Pfam" id="PF07098">
    <property type="entry name" value="DUF1360"/>
    <property type="match status" value="1"/>
</dbReference>
<organism evidence="3 4">
    <name type="scientific">Streptomyces smyrnaeus</name>
    <dbReference type="NCBI Taxonomy" id="1387713"/>
    <lineage>
        <taxon>Bacteria</taxon>
        <taxon>Bacillati</taxon>
        <taxon>Actinomycetota</taxon>
        <taxon>Actinomycetes</taxon>
        <taxon>Kitasatosporales</taxon>
        <taxon>Streptomycetaceae</taxon>
        <taxon>Streptomyces</taxon>
    </lineage>
</organism>
<keyword evidence="2" id="KW-0472">Membrane</keyword>
<dbReference type="Proteomes" id="UP000721954">
    <property type="component" value="Unassembled WGS sequence"/>
</dbReference>
<feature type="compositionally biased region" description="Basic and acidic residues" evidence="1">
    <location>
        <begin position="7"/>
        <end position="21"/>
    </location>
</feature>
<feature type="region of interest" description="Disordered" evidence="1">
    <location>
        <begin position="1"/>
        <end position="21"/>
    </location>
</feature>
<keyword evidence="4" id="KW-1185">Reference proteome</keyword>
<dbReference type="RefSeq" id="WP_209214299.1">
    <property type="nucleotide sequence ID" value="NZ_JAFFZM010000028.1"/>
</dbReference>
<evidence type="ECO:0000256" key="1">
    <source>
        <dbReference type="SAM" id="MobiDB-lite"/>
    </source>
</evidence>
<sequence>MPSTQRTAREAVREHEHEYAPDAERPLGGYLTVLSSFGTGVVGAALAARWAGRRAPKRLSTRELVLLTLATHKLARMVAKDAVASPLRAPFARYQGTSAPAEVAEEPRGKGLRHAVGELVTCPFCLAPWAASALLILHAAAPATARTCTSGLTAVAGSDFLQYAYAAAQERHSPHD</sequence>
<dbReference type="InterPro" id="IPR010773">
    <property type="entry name" value="Mycophage_PG1_Gp7"/>
</dbReference>
<keyword evidence="2" id="KW-1133">Transmembrane helix</keyword>
<reference evidence="3 4" key="1">
    <citation type="submission" date="2021-02" db="EMBL/GenBank/DDBJ databases">
        <title>Streptomyces spirodelae sp. nov., isolated from duckweed.</title>
        <authorList>
            <person name="Saimee Y."/>
            <person name="Duangmal K."/>
        </authorList>
    </citation>
    <scope>NUCLEOTIDE SEQUENCE [LARGE SCALE GENOMIC DNA]</scope>
    <source>
        <strain evidence="3 4">DSM 42105</strain>
    </source>
</reference>
<evidence type="ECO:0000313" key="3">
    <source>
        <dbReference type="EMBL" id="MBO8202800.1"/>
    </source>
</evidence>
<proteinExistence type="predicted"/>
<dbReference type="EMBL" id="JAFFZM010000028">
    <property type="protein sequence ID" value="MBO8202800.1"/>
    <property type="molecule type" value="Genomic_DNA"/>
</dbReference>
<comment type="caution">
    <text evidence="3">The sequence shown here is derived from an EMBL/GenBank/DDBJ whole genome shotgun (WGS) entry which is preliminary data.</text>
</comment>